<sequence length="126" mass="13814">MSDGYHPSSRLQHSSPHNQTAQLRAFLTRPRSLESTMKNTKLVAILLLQALLVMGILSHVNADYFPKCCNNCRSFSGIDVCDDAHPTCPKGCSACRTVTTSPKKTYRCADMKNTVDGTCGGPCKKY</sequence>
<accession>A0ACD5TLN4</accession>
<organism evidence="1 2">
    <name type="scientific">Avena sativa</name>
    <name type="common">Oat</name>
    <dbReference type="NCBI Taxonomy" id="4498"/>
    <lineage>
        <taxon>Eukaryota</taxon>
        <taxon>Viridiplantae</taxon>
        <taxon>Streptophyta</taxon>
        <taxon>Embryophyta</taxon>
        <taxon>Tracheophyta</taxon>
        <taxon>Spermatophyta</taxon>
        <taxon>Magnoliopsida</taxon>
        <taxon>Liliopsida</taxon>
        <taxon>Poales</taxon>
        <taxon>Poaceae</taxon>
        <taxon>BOP clade</taxon>
        <taxon>Pooideae</taxon>
        <taxon>Poodae</taxon>
        <taxon>Poeae</taxon>
        <taxon>Poeae Chloroplast Group 1 (Aveneae type)</taxon>
        <taxon>Aveninae</taxon>
        <taxon>Avena</taxon>
    </lineage>
</organism>
<keyword evidence="2" id="KW-1185">Reference proteome</keyword>
<reference evidence="1" key="1">
    <citation type="submission" date="2021-05" db="EMBL/GenBank/DDBJ databases">
        <authorList>
            <person name="Scholz U."/>
            <person name="Mascher M."/>
            <person name="Fiebig A."/>
        </authorList>
    </citation>
    <scope>NUCLEOTIDE SEQUENCE [LARGE SCALE GENOMIC DNA]</scope>
</reference>
<name>A0ACD5TLN4_AVESA</name>
<dbReference type="EnsemblPlants" id="AVESA.00010b.r2.1CG0081020.1">
    <property type="protein sequence ID" value="AVESA.00010b.r2.1CG0081020.1.CDS"/>
    <property type="gene ID" value="AVESA.00010b.r2.1CG0081020"/>
</dbReference>
<evidence type="ECO:0000313" key="2">
    <source>
        <dbReference type="Proteomes" id="UP001732700"/>
    </source>
</evidence>
<protein>
    <submittedName>
        <fullName evidence="1">Uncharacterized protein</fullName>
    </submittedName>
</protein>
<evidence type="ECO:0000313" key="1">
    <source>
        <dbReference type="EnsemblPlants" id="AVESA.00010b.r2.1CG0081020.1.CDS"/>
    </source>
</evidence>
<proteinExistence type="predicted"/>
<dbReference type="Proteomes" id="UP001732700">
    <property type="component" value="Chromosome 1C"/>
</dbReference>
<reference evidence="1" key="2">
    <citation type="submission" date="2025-09" db="UniProtKB">
        <authorList>
            <consortium name="EnsemblPlants"/>
        </authorList>
    </citation>
    <scope>IDENTIFICATION</scope>
</reference>